<proteinExistence type="predicted"/>
<dbReference type="RefSeq" id="WP_056751056.1">
    <property type="nucleotide sequence ID" value="NZ_BMLD01000002.1"/>
</dbReference>
<accession>A0ABU1N5J5</accession>
<sequence>MGCRTTFLIAALLTVAAAPATAGDIVRKPDLAVWGADGHFQGYSAAQTLDLSTDAEKATFTAKVAGGLNDPTYNFDLNLNQKPDEHAAPNRTMGVGASWNAREAAIRSSLARSFGFGLLPKANYVRLSMDMNASQPVYLRGRTPVTRANVRSELTLDGRPVASIAVGGGTQGDEGVDFSLTRPFDIPAEFTVSLRAADERVQDGRLMVKLVRTTW</sequence>
<evidence type="ECO:0000313" key="2">
    <source>
        <dbReference type="EMBL" id="MDR6533721.1"/>
    </source>
</evidence>
<reference evidence="2 3" key="1">
    <citation type="submission" date="2023-07" db="EMBL/GenBank/DDBJ databases">
        <title>Sorghum-associated microbial communities from plants grown in Nebraska, USA.</title>
        <authorList>
            <person name="Schachtman D."/>
        </authorList>
    </citation>
    <scope>NUCLEOTIDE SEQUENCE [LARGE SCALE GENOMIC DNA]</scope>
    <source>
        <strain evidence="2 3">DS2154</strain>
    </source>
</reference>
<dbReference type="EMBL" id="JAVDRL010000014">
    <property type="protein sequence ID" value="MDR6533721.1"/>
    <property type="molecule type" value="Genomic_DNA"/>
</dbReference>
<evidence type="ECO:0000256" key="1">
    <source>
        <dbReference type="SAM" id="SignalP"/>
    </source>
</evidence>
<evidence type="ECO:0000313" key="3">
    <source>
        <dbReference type="Proteomes" id="UP001262754"/>
    </source>
</evidence>
<keyword evidence="1" id="KW-0732">Signal</keyword>
<organism evidence="2 3">
    <name type="scientific">Caulobacter rhizosphaerae</name>
    <dbReference type="NCBI Taxonomy" id="2010972"/>
    <lineage>
        <taxon>Bacteria</taxon>
        <taxon>Pseudomonadati</taxon>
        <taxon>Pseudomonadota</taxon>
        <taxon>Alphaproteobacteria</taxon>
        <taxon>Caulobacterales</taxon>
        <taxon>Caulobacteraceae</taxon>
        <taxon>Caulobacter</taxon>
    </lineage>
</organism>
<comment type="caution">
    <text evidence="2">The sequence shown here is derived from an EMBL/GenBank/DDBJ whole genome shotgun (WGS) entry which is preliminary data.</text>
</comment>
<keyword evidence="3" id="KW-1185">Reference proteome</keyword>
<dbReference type="Proteomes" id="UP001262754">
    <property type="component" value="Unassembled WGS sequence"/>
</dbReference>
<protein>
    <recommendedName>
        <fullName evidence="4">Polyisoprenoid-binding protein YceI</fullName>
    </recommendedName>
</protein>
<feature type="chain" id="PRO_5047100570" description="Polyisoprenoid-binding protein YceI" evidence="1">
    <location>
        <begin position="23"/>
        <end position="215"/>
    </location>
</feature>
<feature type="signal peptide" evidence="1">
    <location>
        <begin position="1"/>
        <end position="22"/>
    </location>
</feature>
<name>A0ABU1N5J5_9CAUL</name>
<gene>
    <name evidence="2" type="ORF">J2800_004491</name>
</gene>
<evidence type="ECO:0008006" key="4">
    <source>
        <dbReference type="Google" id="ProtNLM"/>
    </source>
</evidence>